<dbReference type="InterPro" id="IPR036760">
    <property type="entry name" value="SspB-like_sf"/>
</dbReference>
<evidence type="ECO:0000313" key="2">
    <source>
        <dbReference type="EMBL" id="MBH9553253.1"/>
    </source>
</evidence>
<proteinExistence type="predicted"/>
<comment type="caution">
    <text evidence="2">The sequence shown here is derived from an EMBL/GenBank/DDBJ whole genome shotgun (WGS) entry which is preliminary data.</text>
</comment>
<dbReference type="SUPFAM" id="SSF101738">
    <property type="entry name" value="SspB-like"/>
    <property type="match status" value="1"/>
</dbReference>
<sequence>MLPSTRPYLVRALHAWCTDHGFTPYLQVQVVRGVQVPMEFVQDGVITLNVSYDATQGLRLDDEAVTFKARFGGVVREVMAPMSAVLAIYARENGQGMAFAPIETEDLASDLPQQDAEGAEPEPSPALRLAPVPTSSGDNPPPEPSPTGPRPALKRVK</sequence>
<feature type="compositionally biased region" description="Pro residues" evidence="1">
    <location>
        <begin position="139"/>
        <end position="149"/>
    </location>
</feature>
<dbReference type="EMBL" id="JAEDAL010000004">
    <property type="protein sequence ID" value="MBH9553253.1"/>
    <property type="molecule type" value="Genomic_DNA"/>
</dbReference>
<protein>
    <submittedName>
        <fullName evidence="2">ClpXP protease specificity-enhancing factor</fullName>
    </submittedName>
</protein>
<dbReference type="NCBIfam" id="NF008769">
    <property type="entry name" value="PRK11798.2-5"/>
    <property type="match status" value="1"/>
</dbReference>
<dbReference type="GO" id="GO:0045732">
    <property type="term" value="P:positive regulation of protein catabolic process"/>
    <property type="evidence" value="ECO:0007669"/>
    <property type="project" value="TreeGrafter"/>
</dbReference>
<dbReference type="PANTHER" id="PTHR37486">
    <property type="entry name" value="STRINGENT STARVATION PROTEIN B"/>
    <property type="match status" value="1"/>
</dbReference>
<reference evidence="2" key="1">
    <citation type="submission" date="2020-12" db="EMBL/GenBank/DDBJ databases">
        <title>The genome sequence of Inhella sp. 4Y17.</title>
        <authorList>
            <person name="Liu Y."/>
        </authorList>
    </citation>
    <scope>NUCLEOTIDE SEQUENCE</scope>
    <source>
        <strain evidence="2">4Y10</strain>
    </source>
</reference>
<dbReference type="GO" id="GO:0005829">
    <property type="term" value="C:cytosol"/>
    <property type="evidence" value="ECO:0007669"/>
    <property type="project" value="TreeGrafter"/>
</dbReference>
<keyword evidence="2" id="KW-0645">Protease</keyword>
<dbReference type="PANTHER" id="PTHR37486:SF1">
    <property type="entry name" value="STRINGENT STARVATION PROTEIN B"/>
    <property type="match status" value="1"/>
</dbReference>
<dbReference type="Gene3D" id="2.30.30.220">
    <property type="entry name" value="SspB-like"/>
    <property type="match status" value="1"/>
</dbReference>
<dbReference type="Proteomes" id="UP000620139">
    <property type="component" value="Unassembled WGS sequence"/>
</dbReference>
<evidence type="ECO:0000256" key="1">
    <source>
        <dbReference type="SAM" id="MobiDB-lite"/>
    </source>
</evidence>
<gene>
    <name evidence="2" type="ORF">I7X43_10380</name>
</gene>
<name>A0A931J0F8_9BURK</name>
<dbReference type="AlphaFoldDB" id="A0A931J0F8"/>
<dbReference type="GO" id="GO:0008233">
    <property type="term" value="F:peptidase activity"/>
    <property type="evidence" value="ECO:0007669"/>
    <property type="project" value="UniProtKB-KW"/>
</dbReference>
<keyword evidence="2" id="KW-0378">Hydrolase</keyword>
<dbReference type="GO" id="GO:0005840">
    <property type="term" value="C:ribosome"/>
    <property type="evidence" value="ECO:0007669"/>
    <property type="project" value="TreeGrafter"/>
</dbReference>
<dbReference type="GO" id="GO:0006508">
    <property type="term" value="P:proteolysis"/>
    <property type="evidence" value="ECO:0007669"/>
    <property type="project" value="UniProtKB-KW"/>
</dbReference>
<dbReference type="Pfam" id="PF04386">
    <property type="entry name" value="SspB"/>
    <property type="match status" value="1"/>
</dbReference>
<feature type="region of interest" description="Disordered" evidence="1">
    <location>
        <begin position="105"/>
        <end position="157"/>
    </location>
</feature>
<accession>A0A931J0F8</accession>
<keyword evidence="3" id="KW-1185">Reference proteome</keyword>
<organism evidence="2 3">
    <name type="scientific">Inhella gelatinilytica</name>
    <dbReference type="NCBI Taxonomy" id="2795030"/>
    <lineage>
        <taxon>Bacteria</taxon>
        <taxon>Pseudomonadati</taxon>
        <taxon>Pseudomonadota</taxon>
        <taxon>Betaproteobacteria</taxon>
        <taxon>Burkholderiales</taxon>
        <taxon>Sphaerotilaceae</taxon>
        <taxon>Inhella</taxon>
    </lineage>
</organism>
<evidence type="ECO:0000313" key="3">
    <source>
        <dbReference type="Proteomes" id="UP000620139"/>
    </source>
</evidence>
<dbReference type="InterPro" id="IPR007481">
    <property type="entry name" value="SspB"/>
</dbReference>